<dbReference type="Pfam" id="PF09414">
    <property type="entry name" value="RNA_ligase"/>
    <property type="match status" value="1"/>
</dbReference>
<reference evidence="3 4" key="1">
    <citation type="submission" date="2017-11" db="EMBL/GenBank/DDBJ databases">
        <title>Draft genome sequence of Mitsuaria sp. HWN-4.</title>
        <authorList>
            <person name="Gundlapally S.R."/>
        </authorList>
    </citation>
    <scope>NUCLEOTIDE SEQUENCE [LARGE SCALE GENOMIC DNA]</scope>
    <source>
        <strain evidence="3 4">HWN-4</strain>
    </source>
</reference>
<dbReference type="RefSeq" id="WP_099862038.1">
    <property type="nucleotide sequence ID" value="NZ_PEOG01000031.1"/>
</dbReference>
<keyword evidence="4" id="KW-1185">Reference proteome</keyword>
<dbReference type="SUPFAM" id="SSF56091">
    <property type="entry name" value="DNA ligase/mRNA capping enzyme, catalytic domain"/>
    <property type="match status" value="1"/>
</dbReference>
<feature type="compositionally biased region" description="Pro residues" evidence="1">
    <location>
        <begin position="19"/>
        <end position="28"/>
    </location>
</feature>
<evidence type="ECO:0000313" key="3">
    <source>
        <dbReference type="EMBL" id="PIM52776.1"/>
    </source>
</evidence>
<dbReference type="EMBL" id="PEOG01000031">
    <property type="protein sequence ID" value="PIM52776.1"/>
    <property type="molecule type" value="Genomic_DNA"/>
</dbReference>
<dbReference type="OrthoDB" id="255834at2"/>
<dbReference type="InterPro" id="IPR021122">
    <property type="entry name" value="RNA_ligase_dom_REL/Rnl2"/>
</dbReference>
<dbReference type="AlphaFoldDB" id="A0A2G9C8P1"/>
<dbReference type="Proteomes" id="UP000231501">
    <property type="component" value="Unassembled WGS sequence"/>
</dbReference>
<name>A0A2G9C8P1_9BURK</name>
<dbReference type="InterPro" id="IPR052732">
    <property type="entry name" value="Cell-binding_unc_protein"/>
</dbReference>
<protein>
    <submittedName>
        <fullName evidence="3">DNA ligase</fullName>
    </submittedName>
</protein>
<sequence length="298" mass="32522">MHLIALPLPQPARAATPVGPGPRLPSPPALDATVERLPLSTLAGRQVVIEEAFDGADADLSFDARGDLRLGSRGRPLAGGFGERPFIPLKIWALAHEHRLMERLGDRLVLHGAWTYAMRRCWYDRLPHYFIATELVDRESGRCLSTARRQALLDGSPVMSAPVLYMGPMPTHPQWLEPLMRASLATSADWRRAFEAVAIRESLPAALWQRRADRGGPAAGLIVKVEDDRHVVARYRLVQTPDEGAIPLPSLLPNALAGGADLFAAQPTVSWRDLGLKTLRSLGALRGLSAGAVERRCA</sequence>
<comment type="caution">
    <text evidence="3">The sequence shown here is derived from an EMBL/GenBank/DDBJ whole genome shotgun (WGS) entry which is preliminary data.</text>
</comment>
<dbReference type="PANTHER" id="PTHR43883">
    <property type="entry name" value="SLR0207 PROTEIN"/>
    <property type="match status" value="1"/>
</dbReference>
<feature type="region of interest" description="Disordered" evidence="1">
    <location>
        <begin position="6"/>
        <end position="30"/>
    </location>
</feature>
<accession>A0A2G9C8P1</accession>
<keyword evidence="3" id="KW-0436">Ligase</keyword>
<evidence type="ECO:0000259" key="2">
    <source>
        <dbReference type="Pfam" id="PF09414"/>
    </source>
</evidence>
<evidence type="ECO:0000313" key="4">
    <source>
        <dbReference type="Proteomes" id="UP000231501"/>
    </source>
</evidence>
<dbReference type="GO" id="GO:0016874">
    <property type="term" value="F:ligase activity"/>
    <property type="evidence" value="ECO:0007669"/>
    <property type="project" value="UniProtKB-KW"/>
</dbReference>
<gene>
    <name evidence="3" type="ORF">CS062_12875</name>
</gene>
<evidence type="ECO:0000256" key="1">
    <source>
        <dbReference type="SAM" id="MobiDB-lite"/>
    </source>
</evidence>
<proteinExistence type="predicted"/>
<feature type="domain" description="RNA ligase" evidence="2">
    <location>
        <begin position="46"/>
        <end position="229"/>
    </location>
</feature>
<dbReference type="PANTHER" id="PTHR43883:SF1">
    <property type="entry name" value="GLUCONOKINASE"/>
    <property type="match status" value="1"/>
</dbReference>
<organism evidence="3 4">
    <name type="scientific">Roseateles chitinivorans</name>
    <dbReference type="NCBI Taxonomy" id="2917965"/>
    <lineage>
        <taxon>Bacteria</taxon>
        <taxon>Pseudomonadati</taxon>
        <taxon>Pseudomonadota</taxon>
        <taxon>Betaproteobacteria</taxon>
        <taxon>Burkholderiales</taxon>
        <taxon>Sphaerotilaceae</taxon>
        <taxon>Roseateles</taxon>
    </lineage>
</organism>